<dbReference type="EMBL" id="UOGC01000140">
    <property type="protein sequence ID" value="VAX22607.1"/>
    <property type="molecule type" value="Genomic_DNA"/>
</dbReference>
<evidence type="ECO:0000313" key="1">
    <source>
        <dbReference type="EMBL" id="VAX22607.1"/>
    </source>
</evidence>
<organism evidence="1">
    <name type="scientific">hydrothermal vent metagenome</name>
    <dbReference type="NCBI Taxonomy" id="652676"/>
    <lineage>
        <taxon>unclassified sequences</taxon>
        <taxon>metagenomes</taxon>
        <taxon>ecological metagenomes</taxon>
    </lineage>
</organism>
<proteinExistence type="predicted"/>
<gene>
    <name evidence="1" type="ORF">MNBD_NITROSPINAE01-327</name>
</gene>
<sequence>MSDLSKINSDMRLTAIKTVLRNHPFLIEKLTKENGAFDTTATPETLDLDDPGDILVRLAWDIWNGGGETELDKVFNQLSEEDFVAFIDGMKDFLALRKKIHFAYVSGMEDD</sequence>
<accession>A0A3B1D1K5</accession>
<protein>
    <submittedName>
        <fullName evidence="1">Uncharacterized protein</fullName>
    </submittedName>
</protein>
<name>A0A3B1D1K5_9ZZZZ</name>
<dbReference type="AlphaFoldDB" id="A0A3B1D1K5"/>
<reference evidence="1" key="1">
    <citation type="submission" date="2018-06" db="EMBL/GenBank/DDBJ databases">
        <authorList>
            <person name="Zhirakovskaya E."/>
        </authorList>
    </citation>
    <scope>NUCLEOTIDE SEQUENCE</scope>
</reference>